<keyword evidence="4" id="KW-0793">Thylakoid</keyword>
<accession>A0AAJ6N6E3</accession>
<evidence type="ECO:0000256" key="1">
    <source>
        <dbReference type="ARBA" id="ARBA00004445"/>
    </source>
</evidence>
<evidence type="ECO:0007829" key="11">
    <source>
        <dbReference type="PDB" id="8IMJ"/>
    </source>
</evidence>
<feature type="binding site" evidence="10">
    <location>
        <position position="23"/>
    </location>
    <ligand>
        <name>(2R,3E)-phycocyanobilin</name>
        <dbReference type="ChEBI" id="CHEBI:85275"/>
        <label>1</label>
    </ligand>
</feature>
<evidence type="ECO:0000313" key="9">
    <source>
        <dbReference type="PDB" id="8IMJ"/>
    </source>
</evidence>
<protein>
    <submittedName>
        <fullName evidence="8 9">ApcC2</fullName>
    </submittedName>
</protein>
<evidence type="ECO:0000256" key="4">
    <source>
        <dbReference type="ARBA" id="ARBA00023078"/>
    </source>
</evidence>
<reference evidence="9" key="2">
    <citation type="submission" date="2023-03" db="PDB data bank">
        <title>Paddle-shaped phycobilisomes in a deeply divergent cyanobacterium.</title>
        <authorList>
            <person name="Jiang H.W."/>
            <person name="Wu H.Y."/>
            <person name="Wang C.H."/>
            <person name="Yang C.H."/>
            <person name="Ko J.T."/>
            <person name="Ho H.C."/>
            <person name="Tsai M.D."/>
            <person name="Bryant D.A."/>
            <person name="Li F.W."/>
            <person name="Ho M.C."/>
            <person name="Ho M.Y."/>
        </authorList>
    </citation>
    <scope>STRUCTURE BY ELECTRON MICROSCOPY (2.59 ANGSTROMS)</scope>
</reference>
<dbReference type="SMART" id="SM01094">
    <property type="entry name" value="CpcD"/>
    <property type="match status" value="1"/>
</dbReference>
<feature type="binding site" evidence="11">
    <location>
        <position position="23"/>
    </location>
    <ligand>
        <name>(2R,3E)-phycocyanobilin</name>
        <dbReference type="ChEBI" id="CHEBI:85275"/>
        <label>2</label>
        <note>covalent</note>
    </ligand>
</feature>
<reference evidence="10 11" key="1">
    <citation type="journal article" date="2023" name="Nat. Commun.">
        <title>A structure of the relict phycobilisome from a thylakoid-free cyanobacterium.</title>
        <authorList>
            <person name="Jiang H.W."/>
            <person name="Wu H.Y."/>
            <person name="Wang C.H."/>
            <person name="Yang C.H."/>
            <person name="Ko J.T."/>
            <person name="Ho H.C."/>
            <person name="Tsai M.D."/>
            <person name="Bryant D.A."/>
            <person name="Li F.W."/>
            <person name="Ho M.C."/>
            <person name="Ho M.Y."/>
        </authorList>
    </citation>
    <scope>STRUCTURE BY ELECTRON MICROSCOPY (2.59 ANGSTROMS) IN COMPLEX WITH (2R,3E)-PHYCOCYANOBILIN</scope>
</reference>
<feature type="binding site" evidence="10">
    <location>
        <position position="45"/>
    </location>
    <ligand>
        <name>(2R,3E)-phycocyanobilin</name>
        <dbReference type="ChEBI" id="CHEBI:85275"/>
        <label>3</label>
    </ligand>
</feature>
<dbReference type="GO" id="GO:0030089">
    <property type="term" value="C:phycobilisome"/>
    <property type="evidence" value="ECO:0007669"/>
    <property type="project" value="UniProtKB-UniRule"/>
</dbReference>
<proteinExistence type="evidence at protein level"/>
<evidence type="ECO:0007829" key="10">
    <source>
        <dbReference type="PDB" id="8IMI"/>
    </source>
</evidence>
<evidence type="ECO:0000313" key="8">
    <source>
        <dbReference type="PDB" id="8IMI"/>
    </source>
</evidence>
<keyword evidence="2" id="KW-0042">Antenna complex</keyword>
<dbReference type="GO" id="GO:0031676">
    <property type="term" value="C:plasma membrane-derived thylakoid membrane"/>
    <property type="evidence" value="ECO:0007669"/>
    <property type="project" value="UniProtKB-SubCell"/>
</dbReference>
<dbReference type="PDB" id="8IMI">
    <property type="method" value="EM"/>
    <property type="resolution" value="2.59 A"/>
    <property type="chains" value="M/Z/m/z=1-68"/>
</dbReference>
<feature type="binding site" evidence="10">
    <location>
        <position position="18"/>
    </location>
    <ligand>
        <name>(2R,3E)-phycocyanobilin</name>
        <dbReference type="ChEBI" id="CHEBI:85275"/>
        <label>1</label>
    </ligand>
</feature>
<feature type="binding site" evidence="11">
    <location>
        <position position="34"/>
    </location>
    <ligand>
        <name>(2R,3E)-phycocyanobilin</name>
        <dbReference type="ChEBI" id="CHEBI:85275"/>
        <label>4</label>
    </ligand>
</feature>
<evidence type="ECO:0000259" key="7">
    <source>
        <dbReference type="PROSITE" id="PS51441"/>
    </source>
</evidence>
<dbReference type="Pfam" id="PF01383">
    <property type="entry name" value="CpcD"/>
    <property type="match status" value="1"/>
</dbReference>
<feature type="binding site" evidence="10">
    <location>
        <position position="22"/>
    </location>
    <ligand>
        <name>(2R,3E)-phycocyanobilin</name>
        <dbReference type="ChEBI" id="CHEBI:85275"/>
        <label>1</label>
    </ligand>
</feature>
<dbReference type="PDB" id="8IMJ">
    <property type="method" value="EM"/>
    <property type="resolution" value="2.59 A"/>
    <property type="chains" value="M/Z/m/z=1-68"/>
</dbReference>
<dbReference type="SMR" id="A0AAJ6N6E3"/>
<evidence type="ECO:0000256" key="5">
    <source>
        <dbReference type="ARBA" id="ARBA00023136"/>
    </source>
</evidence>
<evidence type="ECO:0000256" key="6">
    <source>
        <dbReference type="PROSITE-ProRule" id="PRU00771"/>
    </source>
</evidence>
<organism evidence="8">
    <name type="scientific">Anthocerotibacter panamensis</name>
    <dbReference type="NCBI Taxonomy" id="2857077"/>
    <lineage>
        <taxon>Bacteria</taxon>
        <taxon>Bacillati</taxon>
        <taxon>Cyanobacteriota</taxon>
        <taxon>Cyanophyceae</taxon>
        <taxon>Gloeobacterales</taxon>
        <taxon>Anthocerotibacteraceae</taxon>
        <taxon>Anthocerotibacter</taxon>
    </lineage>
</organism>
<evidence type="ECO:0000256" key="2">
    <source>
        <dbReference type="ARBA" id="ARBA00022549"/>
    </source>
</evidence>
<dbReference type="PROSITE" id="PS51441">
    <property type="entry name" value="CPCD_LIKE"/>
    <property type="match status" value="1"/>
</dbReference>
<sequence length="68" mass="7788">MTRLFKVTALIPSYKKVRGGRELQNTYFTKLVEYDRWFAEQQRIQKQGGKILSVKMVAGKPGLNTGVL</sequence>
<keyword evidence="3 6" id="KW-0605">Phycobilisome</keyword>
<comment type="subcellular location">
    <subcellularLocation>
        <location evidence="1">Cellular thylakoid membrane</location>
        <topology evidence="1">Peripheral membrane protein</topology>
        <orientation evidence="1">Cytoplasmic side</orientation>
    </subcellularLocation>
</comment>
<feature type="binding site" evidence="10">
    <location>
        <position position="34"/>
    </location>
    <ligand>
        <name>(2R,3E)-phycocyanobilin</name>
        <dbReference type="ChEBI" id="CHEBI:85275"/>
        <label>3</label>
    </ligand>
</feature>
<feature type="domain" description="CpcD-like" evidence="7">
    <location>
        <begin position="2"/>
        <end position="57"/>
    </location>
</feature>
<name>A0AAJ6N6E3_9CYAN</name>
<evidence type="ECO:0000256" key="3">
    <source>
        <dbReference type="ARBA" id="ARBA00022738"/>
    </source>
</evidence>
<dbReference type="InterPro" id="IPR008213">
    <property type="entry name" value="CpcD-like_dom"/>
</dbReference>
<dbReference type="AlphaFoldDB" id="A0AAJ6N6E3"/>
<keyword evidence="10 11" id="KW-0002">3D-structure</keyword>
<keyword evidence="5" id="KW-0472">Membrane</keyword>
<feature type="binding site" evidence="11">
    <location>
        <position position="45"/>
    </location>
    <ligand>
        <name>(2R,3E)-phycocyanobilin</name>
        <dbReference type="ChEBI" id="CHEBI:85275"/>
        <label>4</label>
    </ligand>
</feature>